<comment type="function">
    <text evidence="8">Part of a membrane-bound complex that couples electron transfer with translocation of ions across the membrane.</text>
</comment>
<keyword evidence="8" id="KW-1003">Cell membrane</keyword>
<comment type="similarity">
    <text evidence="8">Belongs to the 4Fe4S bacterial-type ferredoxin family. RnfC subfamily.</text>
</comment>
<keyword evidence="5 8" id="KW-0249">Electron transport</keyword>
<feature type="binding site" evidence="8">
    <location>
        <position position="370"/>
    </location>
    <ligand>
        <name>[4Fe-4S] cluster</name>
        <dbReference type="ChEBI" id="CHEBI:49883"/>
        <label>1</label>
    </ligand>
</feature>
<protein>
    <recommendedName>
        <fullName evidence="8">Ion-translocating oxidoreductase complex subunit C</fullName>
        <ecNumber evidence="8">7.-.-.-</ecNumber>
    </recommendedName>
    <alternativeName>
        <fullName evidence="8">Rnf electron transport complex subunit C</fullName>
    </alternativeName>
</protein>
<dbReference type="GO" id="GO:0022900">
    <property type="term" value="P:electron transport chain"/>
    <property type="evidence" value="ECO:0007669"/>
    <property type="project" value="UniProtKB-UniRule"/>
</dbReference>
<feature type="binding site" evidence="8">
    <location>
        <position position="377"/>
    </location>
    <ligand>
        <name>[4Fe-4S] cluster</name>
        <dbReference type="ChEBI" id="CHEBI:49883"/>
        <label>2</label>
    </ligand>
</feature>
<keyword evidence="8" id="KW-1278">Translocase</keyword>
<accession>A0A8A0RPM3</accession>
<dbReference type="GO" id="GO:0009055">
    <property type="term" value="F:electron transfer activity"/>
    <property type="evidence" value="ECO:0007669"/>
    <property type="project" value="InterPro"/>
</dbReference>
<feature type="domain" description="4Fe-4S ferredoxin-type" evidence="9">
    <location>
        <begin position="358"/>
        <end position="387"/>
    </location>
</feature>
<dbReference type="NCBIfam" id="TIGR01945">
    <property type="entry name" value="rnfC"/>
    <property type="match status" value="1"/>
</dbReference>
<dbReference type="Proteomes" id="UP000662904">
    <property type="component" value="Chromosome"/>
</dbReference>
<evidence type="ECO:0000256" key="6">
    <source>
        <dbReference type="ARBA" id="ARBA00023004"/>
    </source>
</evidence>
<comment type="subunit">
    <text evidence="8">The complex is composed of six subunits: RnfA, RnfB, RnfC, RnfD, RnfE and RnfG.</text>
</comment>
<keyword evidence="6 8" id="KW-0408">Iron</keyword>
<name>A0A8A0RPM3_9FIRM</name>
<feature type="binding site" evidence="8">
    <location>
        <position position="373"/>
    </location>
    <ligand>
        <name>[4Fe-4S] cluster</name>
        <dbReference type="ChEBI" id="CHEBI:49883"/>
        <label>1</label>
    </ligand>
</feature>
<feature type="domain" description="4Fe-4S ferredoxin-type" evidence="9">
    <location>
        <begin position="397"/>
        <end position="426"/>
    </location>
</feature>
<dbReference type="NCBIfam" id="NF003454">
    <property type="entry name" value="PRK05035.1"/>
    <property type="match status" value="1"/>
</dbReference>
<dbReference type="EC" id="7.-.-.-" evidence="8"/>
<dbReference type="InterPro" id="IPR026902">
    <property type="entry name" value="RnfC_N"/>
</dbReference>
<gene>
    <name evidence="10" type="primary">rnfC_2</name>
    <name evidence="8" type="synonym">rnfC</name>
    <name evidence="10" type="ORF">H0A61_01889</name>
</gene>
<dbReference type="InterPro" id="IPR010208">
    <property type="entry name" value="Ion_transpt_RnfC/RsxC"/>
</dbReference>
<keyword evidence="3 8" id="KW-0479">Metal-binding</keyword>
<organism evidence="10 11">
    <name type="scientific">Koleobacter methoxysyntrophicus</name>
    <dbReference type="NCBI Taxonomy" id="2751313"/>
    <lineage>
        <taxon>Bacteria</taxon>
        <taxon>Bacillati</taxon>
        <taxon>Bacillota</taxon>
        <taxon>Clostridia</taxon>
        <taxon>Koleobacterales</taxon>
        <taxon>Koleobacteraceae</taxon>
        <taxon>Koleobacter</taxon>
    </lineage>
</organism>
<dbReference type="InterPro" id="IPR017900">
    <property type="entry name" value="4Fe4S_Fe_S_CS"/>
</dbReference>
<proteinExistence type="inferred from homology"/>
<dbReference type="PROSITE" id="PS00198">
    <property type="entry name" value="4FE4S_FER_1"/>
    <property type="match status" value="1"/>
</dbReference>
<dbReference type="InterPro" id="IPR037225">
    <property type="entry name" value="Nuo51_FMN-bd_sf"/>
</dbReference>
<reference evidence="10" key="1">
    <citation type="submission" date="2020-07" db="EMBL/GenBank/DDBJ databases">
        <title>Koleobacter methoxysyntrophicus gen. nov., sp. nov., a novel anaerobic bacterium isolated from deep subsurface oil field and proposal of Koleobacterales ord. nov. in the phylum Firmicutes.</title>
        <authorList>
            <person name="Sakamoto S."/>
            <person name="Tamaki H."/>
        </authorList>
    </citation>
    <scope>NUCLEOTIDE SEQUENCE</scope>
    <source>
        <strain evidence="10">NRmbB1</strain>
    </source>
</reference>
<dbReference type="InterPro" id="IPR017896">
    <property type="entry name" value="4Fe4S_Fe-S-bd"/>
</dbReference>
<comment type="subcellular location">
    <subcellularLocation>
        <location evidence="8">Cell membrane</location>
        <topology evidence="8">Peripheral membrane protein</topology>
    </subcellularLocation>
</comment>
<dbReference type="PANTHER" id="PTHR43034:SF2">
    <property type="entry name" value="ION-TRANSLOCATING OXIDOREDUCTASE COMPLEX SUBUNIT C"/>
    <property type="match status" value="1"/>
</dbReference>
<dbReference type="Gene3D" id="3.30.70.20">
    <property type="match status" value="1"/>
</dbReference>
<keyword evidence="7 8" id="KW-0411">Iron-sulfur</keyword>
<dbReference type="InterPro" id="IPR019554">
    <property type="entry name" value="Soluble_ligand-bd"/>
</dbReference>
<dbReference type="SUPFAM" id="SSF142019">
    <property type="entry name" value="Nqo1 FMN-binding domain-like"/>
    <property type="match status" value="1"/>
</dbReference>
<feature type="binding site" evidence="8">
    <location>
        <position position="412"/>
    </location>
    <ligand>
        <name>[4Fe-4S] cluster</name>
        <dbReference type="ChEBI" id="CHEBI:49883"/>
        <label>2</label>
    </ligand>
</feature>
<evidence type="ECO:0000256" key="3">
    <source>
        <dbReference type="ARBA" id="ARBA00022723"/>
    </source>
</evidence>
<dbReference type="Gene3D" id="3.10.20.600">
    <property type="match status" value="1"/>
</dbReference>
<dbReference type="GO" id="GO:0046872">
    <property type="term" value="F:metal ion binding"/>
    <property type="evidence" value="ECO:0007669"/>
    <property type="project" value="UniProtKB-KW"/>
</dbReference>
<feature type="binding site" evidence="8">
    <location>
        <position position="406"/>
    </location>
    <ligand>
        <name>[4Fe-4S] cluster</name>
        <dbReference type="ChEBI" id="CHEBI:49883"/>
        <label>2</label>
    </ligand>
</feature>
<dbReference type="AlphaFoldDB" id="A0A8A0RPM3"/>
<dbReference type="Pfam" id="PF10531">
    <property type="entry name" value="SLBB"/>
    <property type="match status" value="1"/>
</dbReference>
<dbReference type="Pfam" id="PF13375">
    <property type="entry name" value="RnfC_N"/>
    <property type="match status" value="1"/>
</dbReference>
<dbReference type="PANTHER" id="PTHR43034">
    <property type="entry name" value="ION-TRANSLOCATING OXIDOREDUCTASE COMPLEX SUBUNIT C"/>
    <property type="match status" value="1"/>
</dbReference>
<evidence type="ECO:0000256" key="2">
    <source>
        <dbReference type="ARBA" id="ARBA00022485"/>
    </source>
</evidence>
<evidence type="ECO:0000256" key="7">
    <source>
        <dbReference type="ARBA" id="ARBA00023014"/>
    </source>
</evidence>
<dbReference type="EMBL" id="CP059066">
    <property type="protein sequence ID" value="QSQ09518.1"/>
    <property type="molecule type" value="Genomic_DNA"/>
</dbReference>
<dbReference type="GO" id="GO:0005886">
    <property type="term" value="C:plasma membrane"/>
    <property type="evidence" value="ECO:0007669"/>
    <property type="project" value="UniProtKB-SubCell"/>
</dbReference>
<feature type="binding site" evidence="8">
    <location>
        <position position="409"/>
    </location>
    <ligand>
        <name>[4Fe-4S] cluster</name>
        <dbReference type="ChEBI" id="CHEBI:49883"/>
        <label>2</label>
    </ligand>
</feature>
<evidence type="ECO:0000313" key="10">
    <source>
        <dbReference type="EMBL" id="QSQ09518.1"/>
    </source>
</evidence>
<dbReference type="KEGG" id="kme:H0A61_01889"/>
<dbReference type="HAMAP" id="MF_00461">
    <property type="entry name" value="RsxC_RnfC"/>
    <property type="match status" value="1"/>
</dbReference>
<keyword evidence="8" id="KW-0472">Membrane</keyword>
<dbReference type="Pfam" id="PF12838">
    <property type="entry name" value="Fer4_7"/>
    <property type="match status" value="1"/>
</dbReference>
<evidence type="ECO:0000256" key="5">
    <source>
        <dbReference type="ARBA" id="ARBA00022982"/>
    </source>
</evidence>
<dbReference type="Gene3D" id="3.40.50.11540">
    <property type="entry name" value="NADH-ubiquinone oxidoreductase 51kDa subunit"/>
    <property type="match status" value="1"/>
</dbReference>
<dbReference type="SUPFAM" id="SSF46548">
    <property type="entry name" value="alpha-helical ferredoxin"/>
    <property type="match status" value="1"/>
</dbReference>
<dbReference type="Pfam" id="PF01512">
    <property type="entry name" value="Complex1_51K"/>
    <property type="match status" value="1"/>
</dbReference>
<comment type="cofactor">
    <cofactor evidence="8">
        <name>[4Fe-4S] cluster</name>
        <dbReference type="ChEBI" id="CHEBI:49883"/>
    </cofactor>
    <text evidence="8">Binds 2 [4Fe-4S] clusters per subunit.</text>
</comment>
<keyword evidence="11" id="KW-1185">Reference proteome</keyword>
<dbReference type="GO" id="GO:0051539">
    <property type="term" value="F:4 iron, 4 sulfur cluster binding"/>
    <property type="evidence" value="ECO:0007669"/>
    <property type="project" value="UniProtKB-KW"/>
</dbReference>
<dbReference type="PROSITE" id="PS51379">
    <property type="entry name" value="4FE4S_FER_2"/>
    <property type="match status" value="2"/>
</dbReference>
<evidence type="ECO:0000256" key="8">
    <source>
        <dbReference type="HAMAP-Rule" id="MF_00461"/>
    </source>
</evidence>
<feature type="binding site" evidence="8">
    <location>
        <position position="416"/>
    </location>
    <ligand>
        <name>[4Fe-4S] cluster</name>
        <dbReference type="ChEBI" id="CHEBI:49883"/>
        <label>1</label>
    </ligand>
</feature>
<keyword evidence="1 8" id="KW-0813">Transport</keyword>
<dbReference type="InterPro" id="IPR011538">
    <property type="entry name" value="Nuo51_FMN-bd"/>
</dbReference>
<evidence type="ECO:0000313" key="11">
    <source>
        <dbReference type="Proteomes" id="UP000662904"/>
    </source>
</evidence>
<keyword evidence="2 8" id="KW-0004">4Fe-4S</keyword>
<evidence type="ECO:0000256" key="1">
    <source>
        <dbReference type="ARBA" id="ARBA00022448"/>
    </source>
</evidence>
<keyword evidence="4 8" id="KW-0677">Repeat</keyword>
<feature type="binding site" evidence="8">
    <location>
        <position position="367"/>
    </location>
    <ligand>
        <name>[4Fe-4S] cluster</name>
        <dbReference type="ChEBI" id="CHEBI:49883"/>
        <label>1</label>
    </ligand>
</feature>
<sequence>MIRKTFKGGVHPPHYKEATEHREIEKARLPQRVIIPLQQHIGAPCELIVKVGDKVKVGQKIGEGKAFVSAPVHASISGEVVSIETLPHPVGGKVLSVVIQSDGLDEVDNNIKPFGSIESLSPEELKKIIREAGIVGMGGAAFPTQVKLSPPPEKTIDTVIINGAECEPYLTADHRVMLERTEDVVFGIKVVMRAVGVSSVYIGIEDNKPDAIKKLEEAVSGEENIKVIPLRAKYPQGGEKQLIYAITGREVPSGGLPMEVGVIVQNVGTVTAIARAVKTGMPLIERVVTVTGSGVKKPRNLLARIGTPFKDLIEECGGFNGTPGKVIMGGPMMGIAQTSLEVPVIKGTSGILVLTKEEAKQYEPGPCIKCARCVDICPINLLPTRISHFSQMGMWDEAEEYNALDCIECGSCSYICPSKIPLVQRIRIAKGEILARKRKK</sequence>
<evidence type="ECO:0000256" key="4">
    <source>
        <dbReference type="ARBA" id="ARBA00022737"/>
    </source>
</evidence>
<evidence type="ECO:0000259" key="9">
    <source>
        <dbReference type="PROSITE" id="PS51379"/>
    </source>
</evidence>